<dbReference type="CDD" id="cd05379">
    <property type="entry name" value="CAP_bacterial"/>
    <property type="match status" value="1"/>
</dbReference>
<proteinExistence type="predicted"/>
<evidence type="ECO:0000313" key="5">
    <source>
        <dbReference type="Proteomes" id="UP000198923"/>
    </source>
</evidence>
<dbReference type="STRING" id="504805.SAMN05421505_11775"/>
<dbReference type="Gene3D" id="3.40.33.10">
    <property type="entry name" value="CAP"/>
    <property type="match status" value="1"/>
</dbReference>
<evidence type="ECO:0000259" key="3">
    <source>
        <dbReference type="Pfam" id="PF00188"/>
    </source>
</evidence>
<dbReference type="AlphaFoldDB" id="A0A1G8D4D9"/>
<dbReference type="InterPro" id="IPR014044">
    <property type="entry name" value="CAP_dom"/>
</dbReference>
<reference evidence="4 5" key="1">
    <citation type="submission" date="2016-10" db="EMBL/GenBank/DDBJ databases">
        <authorList>
            <person name="de Groot N.N."/>
        </authorList>
    </citation>
    <scope>NUCLEOTIDE SEQUENCE [LARGE SCALE GENOMIC DNA]</scope>
    <source>
        <strain evidence="4 5">CPCC 201354</strain>
    </source>
</reference>
<accession>A0A1G8D4D9</accession>
<feature type="region of interest" description="Disordered" evidence="1">
    <location>
        <begin position="51"/>
        <end position="136"/>
    </location>
</feature>
<gene>
    <name evidence="4" type="ORF">SAMN05421505_11775</name>
</gene>
<feature type="domain" description="SCP" evidence="3">
    <location>
        <begin position="147"/>
        <end position="260"/>
    </location>
</feature>
<dbReference type="PANTHER" id="PTHR31157:SF1">
    <property type="entry name" value="SCP DOMAIN-CONTAINING PROTEIN"/>
    <property type="match status" value="1"/>
</dbReference>
<evidence type="ECO:0000256" key="1">
    <source>
        <dbReference type="SAM" id="MobiDB-lite"/>
    </source>
</evidence>
<feature type="transmembrane region" description="Helical" evidence="2">
    <location>
        <begin position="20"/>
        <end position="41"/>
    </location>
</feature>
<evidence type="ECO:0000313" key="4">
    <source>
        <dbReference type="EMBL" id="SDH52060.1"/>
    </source>
</evidence>
<protein>
    <submittedName>
        <fullName evidence="4">Cysteine-rich secretory protein family protein</fullName>
    </submittedName>
</protein>
<keyword evidence="2" id="KW-0812">Transmembrane</keyword>
<dbReference type="OrthoDB" id="68195at2"/>
<dbReference type="Pfam" id="PF00188">
    <property type="entry name" value="CAP"/>
    <property type="match status" value="1"/>
</dbReference>
<organism evidence="4 5">
    <name type="scientific">Sinosporangium album</name>
    <dbReference type="NCBI Taxonomy" id="504805"/>
    <lineage>
        <taxon>Bacteria</taxon>
        <taxon>Bacillati</taxon>
        <taxon>Actinomycetota</taxon>
        <taxon>Actinomycetes</taxon>
        <taxon>Streptosporangiales</taxon>
        <taxon>Streptosporangiaceae</taxon>
        <taxon>Sinosporangium</taxon>
    </lineage>
</organism>
<keyword evidence="2" id="KW-0472">Membrane</keyword>
<dbReference type="PANTHER" id="PTHR31157">
    <property type="entry name" value="SCP DOMAIN-CONTAINING PROTEIN"/>
    <property type="match status" value="1"/>
</dbReference>
<dbReference type="SUPFAM" id="SSF55797">
    <property type="entry name" value="PR-1-like"/>
    <property type="match status" value="1"/>
</dbReference>
<name>A0A1G8D4D9_9ACTN</name>
<feature type="compositionally biased region" description="Low complexity" evidence="1">
    <location>
        <begin position="53"/>
        <end position="68"/>
    </location>
</feature>
<dbReference type="InterPro" id="IPR035940">
    <property type="entry name" value="CAP_sf"/>
</dbReference>
<evidence type="ECO:0000256" key="2">
    <source>
        <dbReference type="SAM" id="Phobius"/>
    </source>
</evidence>
<keyword evidence="5" id="KW-1185">Reference proteome</keyword>
<keyword evidence="2" id="KW-1133">Transmembrane helix</keyword>
<dbReference type="Proteomes" id="UP000198923">
    <property type="component" value="Unassembled WGS sequence"/>
</dbReference>
<sequence length="263" mass="28758">MWQTPHPRHTQRITRRRNHLGILACLVAVLFLGILLGRLSLSDDDNSSQVYLNNAAPTSASPTPAPNTGRRLEREPLGLVARPTPGKSQLTLRPAPTPKRTKDRLANSIPGIVGPSDPSRHGGPLALDEETPVTPSARPAVEAEVVRLTNQHRRERGCRPLRIEPRLVQSARLHSAEMAAYSLFSHNSPNGATPWKRMEDAGYRNGGAENIGRGYANAREAVQGWMESASHRRNILNCRLVAIGVGIAQGSGGLWWTQDFGYS</sequence>
<dbReference type="EMBL" id="FNCN01000017">
    <property type="protein sequence ID" value="SDH52060.1"/>
    <property type="molecule type" value="Genomic_DNA"/>
</dbReference>